<reference evidence="4 5" key="1">
    <citation type="journal article" date="2016" name="Mol. Biol. Evol.">
        <title>Comparative Genomics of Early-Diverging Mushroom-Forming Fungi Provides Insights into the Origins of Lignocellulose Decay Capabilities.</title>
        <authorList>
            <person name="Nagy L.G."/>
            <person name="Riley R."/>
            <person name="Tritt A."/>
            <person name="Adam C."/>
            <person name="Daum C."/>
            <person name="Floudas D."/>
            <person name="Sun H."/>
            <person name="Yadav J.S."/>
            <person name="Pangilinan J."/>
            <person name="Larsson K.H."/>
            <person name="Matsuura K."/>
            <person name="Barry K."/>
            <person name="Labutti K."/>
            <person name="Kuo R."/>
            <person name="Ohm R.A."/>
            <person name="Bhattacharya S.S."/>
            <person name="Shirouzu T."/>
            <person name="Yoshinaga Y."/>
            <person name="Martin F.M."/>
            <person name="Grigoriev I.V."/>
            <person name="Hibbett D.S."/>
        </authorList>
    </citation>
    <scope>NUCLEOTIDE SEQUENCE [LARGE SCALE GENOMIC DNA]</scope>
    <source>
        <strain evidence="4 5">HHB9708</strain>
    </source>
</reference>
<dbReference type="GO" id="GO:0008270">
    <property type="term" value="F:zinc ion binding"/>
    <property type="evidence" value="ECO:0007669"/>
    <property type="project" value="TreeGrafter"/>
</dbReference>
<evidence type="ECO:0000313" key="4">
    <source>
        <dbReference type="EMBL" id="KZS96119.1"/>
    </source>
</evidence>
<evidence type="ECO:0000313" key="5">
    <source>
        <dbReference type="Proteomes" id="UP000076722"/>
    </source>
</evidence>
<comment type="similarity">
    <text evidence="1">Belongs to the UPF0587 family.</text>
</comment>
<dbReference type="OrthoDB" id="10248838at2759"/>
<dbReference type="PANTHER" id="PTHR12857:SF0">
    <property type="entry name" value="CXXC MOTIF CONTAINING ZINC BINDING PROTEIN"/>
    <property type="match status" value="1"/>
</dbReference>
<keyword evidence="3" id="KW-0862">Zinc</keyword>
<protein>
    <submittedName>
        <fullName evidence="4">DUF866-domain-containing protein</fullName>
    </submittedName>
</protein>
<dbReference type="Proteomes" id="UP000076722">
    <property type="component" value="Unassembled WGS sequence"/>
</dbReference>
<evidence type="ECO:0000256" key="1">
    <source>
        <dbReference type="ARBA" id="ARBA00007818"/>
    </source>
</evidence>
<gene>
    <name evidence="4" type="ORF">SISNIDRAFT_451802</name>
</gene>
<dbReference type="EMBL" id="KV419400">
    <property type="protein sequence ID" value="KZS96119.1"/>
    <property type="molecule type" value="Genomic_DNA"/>
</dbReference>
<dbReference type="InterPro" id="IPR008584">
    <property type="entry name" value="CXXC_Zn-binding_euk"/>
</dbReference>
<dbReference type="Pfam" id="PF05907">
    <property type="entry name" value="CXXC_Zn-b_euk"/>
    <property type="match status" value="1"/>
</dbReference>
<evidence type="ECO:0000256" key="3">
    <source>
        <dbReference type="ARBA" id="ARBA00022833"/>
    </source>
</evidence>
<name>A0A164XMD3_9AGAM</name>
<dbReference type="PANTHER" id="PTHR12857">
    <property type="entry name" value="CXXC MOTIF CONTAINING ZINC BINDING PROTEIN"/>
    <property type="match status" value="1"/>
</dbReference>
<keyword evidence="5" id="KW-1185">Reference proteome</keyword>
<dbReference type="SUPFAM" id="SSF141678">
    <property type="entry name" value="MAL13P1.257-like"/>
    <property type="match status" value="1"/>
</dbReference>
<proteinExistence type="inferred from homology"/>
<organism evidence="4 5">
    <name type="scientific">Sistotremastrum niveocremeum HHB9708</name>
    <dbReference type="NCBI Taxonomy" id="1314777"/>
    <lineage>
        <taxon>Eukaryota</taxon>
        <taxon>Fungi</taxon>
        <taxon>Dikarya</taxon>
        <taxon>Basidiomycota</taxon>
        <taxon>Agaricomycotina</taxon>
        <taxon>Agaricomycetes</taxon>
        <taxon>Sistotremastrales</taxon>
        <taxon>Sistotremastraceae</taxon>
        <taxon>Sertulicium</taxon>
        <taxon>Sertulicium niveocremeum</taxon>
    </lineage>
</organism>
<accession>A0A164XMD3</accession>
<keyword evidence="2" id="KW-0479">Metal-binding</keyword>
<evidence type="ECO:0000256" key="2">
    <source>
        <dbReference type="ARBA" id="ARBA00022723"/>
    </source>
</evidence>
<sequence length="173" mass="19444">MVRLQLSIRAELENVTDLTPADPLEYEWTFQVKCNSCNEVHPKMVSMNRKEERELANGKGNTANFVWKCGSCKRESSAKFEPLPKGPKNKDLPLTYTAEASEEQKFAPLAILDCRGLEFTGFNPTGFWQCAGTESGTVFSDIDLGEGEWTEYDEKAKQPVGIMNIESKWARAP</sequence>
<dbReference type="AlphaFoldDB" id="A0A164XMD3"/>